<dbReference type="EMBL" id="JAGZEE010000001">
    <property type="protein sequence ID" value="MBS5409159.1"/>
    <property type="molecule type" value="Genomic_DNA"/>
</dbReference>
<proteinExistence type="inferred from homology"/>
<evidence type="ECO:0000313" key="10">
    <source>
        <dbReference type="EMBL" id="KAB4483000.1"/>
    </source>
</evidence>
<gene>
    <name evidence="13" type="ORF">DW780_16795</name>
    <name evidence="10" type="ORF">GAN91_10370</name>
    <name evidence="9" type="ORF">GAN93_06100</name>
    <name evidence="8" type="ORF">GAO51_26085</name>
    <name evidence="11" type="ORF">KHY35_00350</name>
    <name evidence="14" type="ORF">KQP68_18920</name>
    <name evidence="12" type="ORF">PO127_12590</name>
</gene>
<evidence type="ECO:0000313" key="8">
    <source>
        <dbReference type="EMBL" id="KAB4305422.1"/>
    </source>
</evidence>
<dbReference type="AlphaFoldDB" id="A0A0P0EKM6"/>
<dbReference type="Proteomes" id="UP000460317">
    <property type="component" value="Unassembled WGS sequence"/>
</dbReference>
<dbReference type="Proteomes" id="UP001156218">
    <property type="component" value="Chromosome"/>
</dbReference>
<reference evidence="12" key="5">
    <citation type="submission" date="2022-10" db="EMBL/GenBank/DDBJ databases">
        <title>Human gut microbiome strain richness.</title>
        <authorList>
            <person name="Chen-Liaw A."/>
        </authorList>
    </citation>
    <scope>NUCLEOTIDE SEQUENCE</scope>
    <source>
        <strain evidence="12">1001283st1_A3_1001283B150304_161114</strain>
    </source>
</reference>
<dbReference type="InterPro" id="IPR012944">
    <property type="entry name" value="SusD_RagB_dom"/>
</dbReference>
<feature type="domain" description="SusD-like N-terminal" evidence="7">
    <location>
        <begin position="47"/>
        <end position="227"/>
    </location>
</feature>
<dbReference type="Proteomes" id="UP000284785">
    <property type="component" value="Unassembled WGS sequence"/>
</dbReference>
<dbReference type="Proteomes" id="UP001217776">
    <property type="component" value="Unassembled WGS sequence"/>
</dbReference>
<evidence type="ECO:0000256" key="5">
    <source>
        <dbReference type="ARBA" id="ARBA00023237"/>
    </source>
</evidence>
<dbReference type="GO" id="GO:0009279">
    <property type="term" value="C:cell outer membrane"/>
    <property type="evidence" value="ECO:0007669"/>
    <property type="project" value="UniProtKB-SubCell"/>
</dbReference>
<evidence type="ECO:0000313" key="12">
    <source>
        <dbReference type="EMBL" id="MDC2236579.1"/>
    </source>
</evidence>
<dbReference type="SUPFAM" id="SSF48452">
    <property type="entry name" value="TPR-like"/>
    <property type="match status" value="1"/>
</dbReference>
<evidence type="ECO:0000313" key="16">
    <source>
        <dbReference type="Proteomes" id="UP000436858"/>
    </source>
</evidence>
<dbReference type="Proteomes" id="UP000440614">
    <property type="component" value="Unassembled WGS sequence"/>
</dbReference>
<reference evidence="14 19" key="4">
    <citation type="submission" date="2021-06" db="EMBL/GenBank/DDBJ databases">
        <title>Interrogation of the integrated mobile genetic elements in gut-associated Bacteroides with a consensus prediction approach.</title>
        <authorList>
            <person name="Campbell D.E."/>
            <person name="Leigh J.R."/>
            <person name="Kim T."/>
            <person name="England W."/>
            <person name="Whitaker R.J."/>
            <person name="Degnan P.H."/>
        </authorList>
    </citation>
    <scope>NUCLEOTIDE SEQUENCE [LARGE SCALE GENOMIC DNA]</scope>
    <source>
        <strain evidence="14 19">WAL8669</strain>
    </source>
</reference>
<protein>
    <submittedName>
        <fullName evidence="8">RagB/SusD family nutrient uptake outer membrane protein</fullName>
    </submittedName>
</protein>
<dbReference type="Pfam" id="PF14322">
    <property type="entry name" value="SusD-like_3"/>
    <property type="match status" value="1"/>
</dbReference>
<evidence type="ECO:0000313" key="13">
    <source>
        <dbReference type="EMBL" id="RHD86153.1"/>
    </source>
</evidence>
<evidence type="ECO:0000313" key="11">
    <source>
        <dbReference type="EMBL" id="MBS5409159.1"/>
    </source>
</evidence>
<name>A0A0P0EKM6_BACT4</name>
<dbReference type="EMBL" id="JAQNVG010000018">
    <property type="protein sequence ID" value="MDC2236579.1"/>
    <property type="molecule type" value="Genomic_DNA"/>
</dbReference>
<sequence>MKKYILSLLIGTALLSSCLDVDIVDRVEKEDGFFKTEDHALAAINGVYSTLYAFAYHKTNWAIILPTYEDAMFSTGNAVPATVSNNTHSAGSAPVVNFWGELYNGIKNANEVIARVPSISFKSENDKNRIIAEAYFLRALYHYDLMRLYGGVNGIPIVIEPVTGIENAYVPQSPASKVYEQIISDFEYAAGLNDDDTPRLPKRLDPAYTSGRVTNGAAHAFLAEVYLTLGRWEDAAREAQEVISSEQYTFVNDYQNLWDIEQESLAQTEHIFSVPFFRDKDALADQSLGSNIAHLFNPAGVQVGGKLVSGNPYGKGAGAHRVQKWFIKYFQDDQGNLGYSDPSVDASIDESKLISKDYRIEVTFWRRFQQKNNNTGVLGNIVTVYPAAGGNSQENWGYIRKFIDPQGINNRTNENDMPRLRLSDMYLIRAEALNELGKYTEACQAIDMVRERARKANGTERAYPKYIGSDRPDNIGRTLTKQEFRWLVFMERGLEFAGEQKRWFDLIRMKYDENTQMYDYIKDTFIPSRPAADVQKQGVMAARKKYFPIPFAEVSRNDGVQQNPGY</sequence>
<dbReference type="DNASU" id="1075675"/>
<dbReference type="Pfam" id="PF07980">
    <property type="entry name" value="SusD_RagB"/>
    <property type="match status" value="1"/>
</dbReference>
<dbReference type="PROSITE" id="PS51257">
    <property type="entry name" value="PROKAR_LIPOPROTEIN"/>
    <property type="match status" value="1"/>
</dbReference>
<comment type="subcellular location">
    <subcellularLocation>
        <location evidence="1">Cell outer membrane</location>
    </subcellularLocation>
</comment>
<evidence type="ECO:0000313" key="19">
    <source>
        <dbReference type="Proteomes" id="UP001156218"/>
    </source>
</evidence>
<evidence type="ECO:0000313" key="18">
    <source>
        <dbReference type="Proteomes" id="UP000460317"/>
    </source>
</evidence>
<dbReference type="InterPro" id="IPR033985">
    <property type="entry name" value="SusD-like_N"/>
</dbReference>
<reference evidence="13 15" key="1">
    <citation type="submission" date="2018-08" db="EMBL/GenBank/DDBJ databases">
        <title>A genome reference for cultivated species of the human gut microbiota.</title>
        <authorList>
            <person name="Zou Y."/>
            <person name="Xue W."/>
            <person name="Luo G."/>
        </authorList>
    </citation>
    <scope>NUCLEOTIDE SEQUENCE [LARGE SCALE GENOMIC DNA]</scope>
    <source>
        <strain evidence="13 15">AM30-26</strain>
    </source>
</reference>
<dbReference type="Proteomes" id="UP000782901">
    <property type="component" value="Unassembled WGS sequence"/>
</dbReference>
<dbReference type="RefSeq" id="WP_008767367.1">
    <property type="nucleotide sequence ID" value="NZ_BAABXH010000001.1"/>
</dbReference>
<keyword evidence="5" id="KW-0998">Cell outer membrane</keyword>
<evidence type="ECO:0000259" key="7">
    <source>
        <dbReference type="Pfam" id="PF14322"/>
    </source>
</evidence>
<comment type="similarity">
    <text evidence="2">Belongs to the SusD family.</text>
</comment>
<dbReference type="EMBL" id="WCRY01000008">
    <property type="protein sequence ID" value="KAB4483000.1"/>
    <property type="molecule type" value="Genomic_DNA"/>
</dbReference>
<dbReference type="EMBL" id="WCSB01000004">
    <property type="protein sequence ID" value="KAB4453863.1"/>
    <property type="molecule type" value="Genomic_DNA"/>
</dbReference>
<evidence type="ECO:0000256" key="4">
    <source>
        <dbReference type="ARBA" id="ARBA00023136"/>
    </source>
</evidence>
<evidence type="ECO:0000313" key="14">
    <source>
        <dbReference type="EMBL" id="UYU65632.1"/>
    </source>
</evidence>
<accession>A0A0P0EKM6</accession>
<feature type="domain" description="RagB/SusD" evidence="6">
    <location>
        <begin position="268"/>
        <end position="566"/>
    </location>
</feature>
<accession>C6IHH7</accession>
<dbReference type="Proteomes" id="UP000436858">
    <property type="component" value="Unassembled WGS sequence"/>
</dbReference>
<dbReference type="EMBL" id="QSJP01000015">
    <property type="protein sequence ID" value="RHD86153.1"/>
    <property type="molecule type" value="Genomic_DNA"/>
</dbReference>
<evidence type="ECO:0000256" key="3">
    <source>
        <dbReference type="ARBA" id="ARBA00022729"/>
    </source>
</evidence>
<dbReference type="Gene3D" id="1.25.40.390">
    <property type="match status" value="1"/>
</dbReference>
<dbReference type="InterPro" id="IPR011990">
    <property type="entry name" value="TPR-like_helical_dom_sf"/>
</dbReference>
<evidence type="ECO:0000256" key="1">
    <source>
        <dbReference type="ARBA" id="ARBA00004442"/>
    </source>
</evidence>
<dbReference type="EMBL" id="WCSY01000037">
    <property type="protein sequence ID" value="KAB4305422.1"/>
    <property type="molecule type" value="Genomic_DNA"/>
</dbReference>
<evidence type="ECO:0000313" key="15">
    <source>
        <dbReference type="Proteomes" id="UP000284785"/>
    </source>
</evidence>
<reference evidence="11" key="3">
    <citation type="submission" date="2021-02" db="EMBL/GenBank/DDBJ databases">
        <title>Infant gut strain persistence is associated with maternal origin, phylogeny, and functional potential including surface adhesion and iron acquisition.</title>
        <authorList>
            <person name="Lou Y.C."/>
        </authorList>
    </citation>
    <scope>NUCLEOTIDE SEQUENCE</scope>
    <source>
        <strain evidence="11">L3_082_243G1_dasL3_082_243G1_maxbin2.maxbin.015s ta_sub</strain>
    </source>
</reference>
<dbReference type="OMA" id="KTEDHAL"/>
<evidence type="ECO:0000256" key="2">
    <source>
        <dbReference type="ARBA" id="ARBA00006275"/>
    </source>
</evidence>
<evidence type="ECO:0000313" key="9">
    <source>
        <dbReference type="EMBL" id="KAB4453863.1"/>
    </source>
</evidence>
<dbReference type="EMBL" id="CP083680">
    <property type="protein sequence ID" value="UYU65632.1"/>
    <property type="molecule type" value="Genomic_DNA"/>
</dbReference>
<reference evidence="16 17" key="2">
    <citation type="journal article" date="2019" name="Nat. Med.">
        <title>A library of human gut bacterial isolates paired with longitudinal multiomics data enables mechanistic microbiome research.</title>
        <authorList>
            <person name="Poyet M."/>
            <person name="Groussin M."/>
            <person name="Gibbons S.M."/>
            <person name="Avila-Pacheco J."/>
            <person name="Jiang X."/>
            <person name="Kearney S.M."/>
            <person name="Perrotta A.R."/>
            <person name="Berdy B."/>
            <person name="Zhao S."/>
            <person name="Lieberman T.D."/>
            <person name="Swanson P.K."/>
            <person name="Smith M."/>
            <person name="Roesemann S."/>
            <person name="Alexander J.E."/>
            <person name="Rich S.A."/>
            <person name="Livny J."/>
            <person name="Vlamakis H."/>
            <person name="Clish C."/>
            <person name="Bullock K."/>
            <person name="Deik A."/>
            <person name="Scott J."/>
            <person name="Pierce K.A."/>
            <person name="Xavier R.J."/>
            <person name="Alm E.J."/>
        </authorList>
    </citation>
    <scope>NUCLEOTIDE SEQUENCE [LARGE SCALE GENOMIC DNA]</scope>
    <source>
        <strain evidence="10 16">BIOML-A162</strain>
        <strain evidence="9 18">BIOML-A165</strain>
        <strain evidence="8 17">BIOML-A188</strain>
    </source>
</reference>
<keyword evidence="4" id="KW-0472">Membrane</keyword>
<evidence type="ECO:0000313" key="17">
    <source>
        <dbReference type="Proteomes" id="UP000440614"/>
    </source>
</evidence>
<dbReference type="KEGG" id="btho:Btheta7330_00017"/>
<keyword evidence="3" id="KW-0732">Signal</keyword>
<dbReference type="GeneID" id="60924284"/>
<organism evidence="8 17">
    <name type="scientific">Bacteroides thetaiotaomicron</name>
    <dbReference type="NCBI Taxonomy" id="818"/>
    <lineage>
        <taxon>Bacteria</taxon>
        <taxon>Pseudomonadati</taxon>
        <taxon>Bacteroidota</taxon>
        <taxon>Bacteroidia</taxon>
        <taxon>Bacteroidales</taxon>
        <taxon>Bacteroidaceae</taxon>
        <taxon>Bacteroides</taxon>
    </lineage>
</organism>
<evidence type="ECO:0000259" key="6">
    <source>
        <dbReference type="Pfam" id="PF07980"/>
    </source>
</evidence>